<evidence type="ECO:0000313" key="3">
    <source>
        <dbReference type="Proteomes" id="UP001443914"/>
    </source>
</evidence>
<keyword evidence="1" id="KW-0175">Coiled coil</keyword>
<organism evidence="2 3">
    <name type="scientific">Saponaria officinalis</name>
    <name type="common">Common soapwort</name>
    <name type="synonym">Lychnis saponaria</name>
    <dbReference type="NCBI Taxonomy" id="3572"/>
    <lineage>
        <taxon>Eukaryota</taxon>
        <taxon>Viridiplantae</taxon>
        <taxon>Streptophyta</taxon>
        <taxon>Embryophyta</taxon>
        <taxon>Tracheophyta</taxon>
        <taxon>Spermatophyta</taxon>
        <taxon>Magnoliopsida</taxon>
        <taxon>eudicotyledons</taxon>
        <taxon>Gunneridae</taxon>
        <taxon>Pentapetalae</taxon>
        <taxon>Caryophyllales</taxon>
        <taxon>Caryophyllaceae</taxon>
        <taxon>Caryophylleae</taxon>
        <taxon>Saponaria</taxon>
    </lineage>
</organism>
<gene>
    <name evidence="2" type="ORF">RND81_06G026300</name>
</gene>
<dbReference type="PANTHER" id="PTHR36067:SF1">
    <property type="entry name" value="EXPRESSED PROTEIN"/>
    <property type="match status" value="1"/>
</dbReference>
<keyword evidence="3" id="KW-1185">Reference proteome</keyword>
<feature type="coiled-coil region" evidence="1">
    <location>
        <begin position="39"/>
        <end position="66"/>
    </location>
</feature>
<dbReference type="EMBL" id="JBDFQZ010000006">
    <property type="protein sequence ID" value="KAK9713428.1"/>
    <property type="molecule type" value="Genomic_DNA"/>
</dbReference>
<dbReference type="AlphaFoldDB" id="A0AAW1K6Y6"/>
<reference evidence="2" key="1">
    <citation type="submission" date="2024-03" db="EMBL/GenBank/DDBJ databases">
        <title>WGS assembly of Saponaria officinalis var. Norfolk2.</title>
        <authorList>
            <person name="Jenkins J."/>
            <person name="Shu S."/>
            <person name="Grimwood J."/>
            <person name="Barry K."/>
            <person name="Goodstein D."/>
            <person name="Schmutz J."/>
            <person name="Leebens-Mack J."/>
            <person name="Osbourn A."/>
        </authorList>
    </citation>
    <scope>NUCLEOTIDE SEQUENCE [LARGE SCALE GENOMIC DNA]</scope>
    <source>
        <strain evidence="2">JIC</strain>
    </source>
</reference>
<sequence>MPNIICPYIYIYWPLKFVIQYITKSNIQHKVKLFGWKMADIAMLVAEEYERRIKMAKKKANEGKDAVTRDMVLPSSSSPLYGFKIKWINQTNVLSAGVEPGTHMGWAVVDGFFSA</sequence>
<dbReference type="PANTHER" id="PTHR36067">
    <property type="entry name" value="EXPRESSED PROTEIN"/>
    <property type="match status" value="1"/>
</dbReference>
<dbReference type="Proteomes" id="UP001443914">
    <property type="component" value="Unassembled WGS sequence"/>
</dbReference>
<accession>A0AAW1K6Y6</accession>
<comment type="caution">
    <text evidence="2">The sequence shown here is derived from an EMBL/GenBank/DDBJ whole genome shotgun (WGS) entry which is preliminary data.</text>
</comment>
<proteinExistence type="predicted"/>
<protein>
    <submittedName>
        <fullName evidence="2">Uncharacterized protein</fullName>
    </submittedName>
</protein>
<evidence type="ECO:0000313" key="2">
    <source>
        <dbReference type="EMBL" id="KAK9713428.1"/>
    </source>
</evidence>
<name>A0AAW1K6Y6_SAPOF</name>
<evidence type="ECO:0000256" key="1">
    <source>
        <dbReference type="SAM" id="Coils"/>
    </source>
</evidence>